<dbReference type="EMBL" id="LAZR01000322">
    <property type="protein sequence ID" value="KKN74648.1"/>
    <property type="molecule type" value="Genomic_DNA"/>
</dbReference>
<proteinExistence type="predicted"/>
<dbReference type="AlphaFoldDB" id="A0A0F9W993"/>
<protein>
    <submittedName>
        <fullName evidence="1">Uncharacterized protein</fullName>
    </submittedName>
</protein>
<comment type="caution">
    <text evidence="1">The sequence shown here is derived from an EMBL/GenBank/DDBJ whole genome shotgun (WGS) entry which is preliminary data.</text>
</comment>
<sequence>MSFIGKPTEFLDLGAVKINPFPKLVPCTTNQTFCQPTNQFDDIAFQFLVSESTELVLNGDFQTDPFVEWTIIGWSRVLNLLNFTMTQTTGVNALSQKGILTVNDFYRVRITVSNYSGGILTVGGGTGSAITNTALSILSNGTFEGFFQYTEVAGAGDFIIQGVGAITIGIRVDDVSVIKIADTSDYDIQIINQETGALIDTVPSANVRLSENIITVDYNWTDDVTVTNGCRQIQIIDNTNIFEDTFANNQGWTLDTDIVISGGLMTYTSTGVSRKATIPNIFVVGETYQITFTTSGVTGTGTVQVICGRTLGTIRSTNATFVETLTCTLTNILEFSFNGAAASTVSIDNVLISKENNIAGRSECYDLQTDHDCTLLFKWSNDESWGGFDYSIPSVGTAFNQQLRIEAKFRGTQYPSTRIIGEDSAGRKTVDYTLLRKVKILDIHRAPDYMHDAVAAFFAQDNRTIEDISYIMEDEYEPSSPNESRVLFKDLMTSRSELEVSTQPNQINRNV</sequence>
<accession>A0A0F9W993</accession>
<name>A0A0F9W993_9ZZZZ</name>
<organism evidence="1">
    <name type="scientific">marine sediment metagenome</name>
    <dbReference type="NCBI Taxonomy" id="412755"/>
    <lineage>
        <taxon>unclassified sequences</taxon>
        <taxon>metagenomes</taxon>
        <taxon>ecological metagenomes</taxon>
    </lineage>
</organism>
<evidence type="ECO:0000313" key="1">
    <source>
        <dbReference type="EMBL" id="KKN74648.1"/>
    </source>
</evidence>
<reference evidence="1" key="1">
    <citation type="journal article" date="2015" name="Nature">
        <title>Complex archaea that bridge the gap between prokaryotes and eukaryotes.</title>
        <authorList>
            <person name="Spang A."/>
            <person name="Saw J.H."/>
            <person name="Jorgensen S.L."/>
            <person name="Zaremba-Niedzwiedzka K."/>
            <person name="Martijn J."/>
            <person name="Lind A.E."/>
            <person name="van Eijk R."/>
            <person name="Schleper C."/>
            <person name="Guy L."/>
            <person name="Ettema T.J."/>
        </authorList>
    </citation>
    <scope>NUCLEOTIDE SEQUENCE</scope>
</reference>
<gene>
    <name evidence="1" type="ORF">LCGC14_0388500</name>
</gene>